<name>A0ABR1C824_NECAM</name>
<keyword evidence="2" id="KW-1185">Reference proteome</keyword>
<sequence length="67" mass="7545">MTVERDTISLHEVLDLTVDESLTDVLSAVLVRKRNLGSSLFGKFCQNEVVTTSYEGKTTKKLEVSRR</sequence>
<dbReference type="Proteomes" id="UP001303046">
    <property type="component" value="Unassembled WGS sequence"/>
</dbReference>
<evidence type="ECO:0000313" key="1">
    <source>
        <dbReference type="EMBL" id="KAK6733793.1"/>
    </source>
</evidence>
<accession>A0ABR1C824</accession>
<comment type="caution">
    <text evidence="1">The sequence shown here is derived from an EMBL/GenBank/DDBJ whole genome shotgun (WGS) entry which is preliminary data.</text>
</comment>
<gene>
    <name evidence="1" type="primary">Necator_chrII.g5306</name>
    <name evidence="1" type="ORF">RB195_017513</name>
</gene>
<reference evidence="1 2" key="1">
    <citation type="submission" date="2023-08" db="EMBL/GenBank/DDBJ databases">
        <title>A Necator americanus chromosomal reference genome.</title>
        <authorList>
            <person name="Ilik V."/>
            <person name="Petrzelkova K.J."/>
            <person name="Pardy F."/>
            <person name="Fuh T."/>
            <person name="Niatou-Singa F.S."/>
            <person name="Gouil Q."/>
            <person name="Baker L."/>
            <person name="Ritchie M.E."/>
            <person name="Jex A.R."/>
            <person name="Gazzola D."/>
            <person name="Li H."/>
            <person name="Toshio Fujiwara R."/>
            <person name="Zhan B."/>
            <person name="Aroian R.V."/>
            <person name="Pafco B."/>
            <person name="Schwarz E.M."/>
        </authorList>
    </citation>
    <scope>NUCLEOTIDE SEQUENCE [LARGE SCALE GENOMIC DNA]</scope>
    <source>
        <strain evidence="1 2">Aroian</strain>
        <tissue evidence="1">Whole animal</tissue>
    </source>
</reference>
<proteinExistence type="predicted"/>
<protein>
    <submittedName>
        <fullName evidence="1">Uncharacterized protein</fullName>
    </submittedName>
</protein>
<organism evidence="1 2">
    <name type="scientific">Necator americanus</name>
    <name type="common">Human hookworm</name>
    <dbReference type="NCBI Taxonomy" id="51031"/>
    <lineage>
        <taxon>Eukaryota</taxon>
        <taxon>Metazoa</taxon>
        <taxon>Ecdysozoa</taxon>
        <taxon>Nematoda</taxon>
        <taxon>Chromadorea</taxon>
        <taxon>Rhabditida</taxon>
        <taxon>Rhabditina</taxon>
        <taxon>Rhabditomorpha</taxon>
        <taxon>Strongyloidea</taxon>
        <taxon>Ancylostomatidae</taxon>
        <taxon>Bunostominae</taxon>
        <taxon>Necator</taxon>
    </lineage>
</organism>
<dbReference type="EMBL" id="JAVFWL010000002">
    <property type="protein sequence ID" value="KAK6733793.1"/>
    <property type="molecule type" value="Genomic_DNA"/>
</dbReference>
<evidence type="ECO:0000313" key="2">
    <source>
        <dbReference type="Proteomes" id="UP001303046"/>
    </source>
</evidence>